<evidence type="ECO:0000313" key="5">
    <source>
        <dbReference type="EMBL" id="KAK3316000.1"/>
    </source>
</evidence>
<dbReference type="InterPro" id="IPR011057">
    <property type="entry name" value="Mss4-like_sf"/>
</dbReference>
<evidence type="ECO:0000256" key="3">
    <source>
        <dbReference type="ARBA" id="ARBA00022833"/>
    </source>
</evidence>
<dbReference type="Pfam" id="PF04828">
    <property type="entry name" value="GFA"/>
    <property type="match status" value="1"/>
</dbReference>
<dbReference type="EMBL" id="JAUEDM010000005">
    <property type="protein sequence ID" value="KAK3316000.1"/>
    <property type="molecule type" value="Genomic_DNA"/>
</dbReference>
<dbReference type="Proteomes" id="UP001283341">
    <property type="component" value="Unassembled WGS sequence"/>
</dbReference>
<feature type="domain" description="CENP-V/GFA" evidence="4">
    <location>
        <begin position="14"/>
        <end position="145"/>
    </location>
</feature>
<reference evidence="5" key="1">
    <citation type="journal article" date="2023" name="Mol. Phylogenet. Evol.">
        <title>Genome-scale phylogeny and comparative genomics of the fungal order Sordariales.</title>
        <authorList>
            <person name="Hensen N."/>
            <person name="Bonometti L."/>
            <person name="Westerberg I."/>
            <person name="Brannstrom I.O."/>
            <person name="Guillou S."/>
            <person name="Cros-Aarteil S."/>
            <person name="Calhoun S."/>
            <person name="Haridas S."/>
            <person name="Kuo A."/>
            <person name="Mondo S."/>
            <person name="Pangilinan J."/>
            <person name="Riley R."/>
            <person name="LaButti K."/>
            <person name="Andreopoulos B."/>
            <person name="Lipzen A."/>
            <person name="Chen C."/>
            <person name="Yan M."/>
            <person name="Daum C."/>
            <person name="Ng V."/>
            <person name="Clum A."/>
            <person name="Steindorff A."/>
            <person name="Ohm R.A."/>
            <person name="Martin F."/>
            <person name="Silar P."/>
            <person name="Natvig D.O."/>
            <person name="Lalanne C."/>
            <person name="Gautier V."/>
            <person name="Ament-Velasquez S.L."/>
            <person name="Kruys A."/>
            <person name="Hutchinson M.I."/>
            <person name="Powell A.J."/>
            <person name="Barry K."/>
            <person name="Miller A.N."/>
            <person name="Grigoriev I.V."/>
            <person name="Debuchy R."/>
            <person name="Gladieux P."/>
            <person name="Hiltunen Thoren M."/>
            <person name="Johannesson H."/>
        </authorList>
    </citation>
    <scope>NUCLEOTIDE SEQUENCE</scope>
    <source>
        <strain evidence="5">CBS 118394</strain>
    </source>
</reference>
<dbReference type="AlphaFoldDB" id="A0AAE0I029"/>
<dbReference type="InterPro" id="IPR052355">
    <property type="entry name" value="CENP-V-like"/>
</dbReference>
<comment type="caution">
    <text evidence="5">The sequence shown here is derived from an EMBL/GenBank/DDBJ whole genome shotgun (WGS) entry which is preliminary data.</text>
</comment>
<reference evidence="5" key="2">
    <citation type="submission" date="2023-06" db="EMBL/GenBank/DDBJ databases">
        <authorList>
            <consortium name="Lawrence Berkeley National Laboratory"/>
            <person name="Haridas S."/>
            <person name="Hensen N."/>
            <person name="Bonometti L."/>
            <person name="Westerberg I."/>
            <person name="Brannstrom I.O."/>
            <person name="Guillou S."/>
            <person name="Cros-Aarteil S."/>
            <person name="Calhoun S."/>
            <person name="Kuo A."/>
            <person name="Mondo S."/>
            <person name="Pangilinan J."/>
            <person name="Riley R."/>
            <person name="Labutti K."/>
            <person name="Andreopoulos B."/>
            <person name="Lipzen A."/>
            <person name="Chen C."/>
            <person name="Yanf M."/>
            <person name="Daum C."/>
            <person name="Ng V."/>
            <person name="Clum A."/>
            <person name="Steindorff A."/>
            <person name="Ohm R."/>
            <person name="Martin F."/>
            <person name="Silar P."/>
            <person name="Natvig D."/>
            <person name="Lalanne C."/>
            <person name="Gautier V."/>
            <person name="Ament-Velasquez S.L."/>
            <person name="Kruys A."/>
            <person name="Hutchinson M.I."/>
            <person name="Powell A.J."/>
            <person name="Barry K."/>
            <person name="Miller A.N."/>
            <person name="Grigoriev I.V."/>
            <person name="Debuchy R."/>
            <person name="Gladieux P."/>
            <person name="Thoren M.H."/>
            <person name="Johannesson H."/>
        </authorList>
    </citation>
    <scope>NUCLEOTIDE SEQUENCE</scope>
    <source>
        <strain evidence="5">CBS 118394</strain>
    </source>
</reference>
<proteinExistence type="inferred from homology"/>
<evidence type="ECO:0000256" key="1">
    <source>
        <dbReference type="ARBA" id="ARBA00005495"/>
    </source>
</evidence>
<dbReference type="GO" id="GO:0016846">
    <property type="term" value="F:carbon-sulfur lyase activity"/>
    <property type="evidence" value="ECO:0007669"/>
    <property type="project" value="InterPro"/>
</dbReference>
<protein>
    <submittedName>
        <fullName evidence="5">Glutathione-dependent formaldehyde-activating enzyme</fullName>
    </submittedName>
</protein>
<evidence type="ECO:0000259" key="4">
    <source>
        <dbReference type="PROSITE" id="PS51891"/>
    </source>
</evidence>
<keyword evidence="2" id="KW-0479">Metal-binding</keyword>
<dbReference type="Gene3D" id="2.170.150.70">
    <property type="match status" value="2"/>
</dbReference>
<keyword evidence="3" id="KW-0862">Zinc</keyword>
<gene>
    <name evidence="5" type="ORF">B0H66DRAFT_604307</name>
</gene>
<feature type="domain" description="CENP-V/GFA" evidence="4">
    <location>
        <begin position="173"/>
        <end position="299"/>
    </location>
</feature>
<dbReference type="PANTHER" id="PTHR28620:SF1">
    <property type="entry name" value="CENP-V_GFA DOMAIN-CONTAINING PROTEIN"/>
    <property type="match status" value="1"/>
</dbReference>
<dbReference type="InterPro" id="IPR006913">
    <property type="entry name" value="CENP-V/GFA"/>
</dbReference>
<evidence type="ECO:0000313" key="6">
    <source>
        <dbReference type="Proteomes" id="UP001283341"/>
    </source>
</evidence>
<dbReference type="PANTHER" id="PTHR28620">
    <property type="entry name" value="CENTROMERE PROTEIN V"/>
    <property type="match status" value="1"/>
</dbReference>
<comment type="similarity">
    <text evidence="1">Belongs to the Gfa family.</text>
</comment>
<accession>A0AAE0I029</accession>
<dbReference type="SUPFAM" id="SSF51316">
    <property type="entry name" value="Mss4-like"/>
    <property type="match status" value="2"/>
</dbReference>
<organism evidence="5 6">
    <name type="scientific">Apodospora peruviana</name>
    <dbReference type="NCBI Taxonomy" id="516989"/>
    <lineage>
        <taxon>Eukaryota</taxon>
        <taxon>Fungi</taxon>
        <taxon>Dikarya</taxon>
        <taxon>Ascomycota</taxon>
        <taxon>Pezizomycotina</taxon>
        <taxon>Sordariomycetes</taxon>
        <taxon>Sordariomycetidae</taxon>
        <taxon>Sordariales</taxon>
        <taxon>Lasiosphaeriaceae</taxon>
        <taxon>Apodospora</taxon>
    </lineage>
</organism>
<name>A0AAE0I029_9PEZI</name>
<sequence>MADQGQQRLPLKTYRGNCHCAAFVYETQFPEIKSAFECNCSICYKKGYLLLFPALGTLKVVKGSLDELSTYSFGEGQTDHKVGEPLAANVDVTDRSGSTKFCPSCGTPVMAVRPSAAVEKSIGLNDKVHAIQGVNTWELERIPYNGKAVEQPYQSPKYTGKEPISKAENAKTYHGSCHCGAVTLALKSAPLDKDYPDKVLVCNCSVCERNAYVWIQPPAEAVAIQGEKNLVRYEFGRRIVAKTFCKTCGVHMTNGPSASLSDEQYAALSDGFKAWVDMSRALCPVNLRVLNEFDIKEIKEPERLTGGGEVKPKYVNP</sequence>
<evidence type="ECO:0000256" key="2">
    <source>
        <dbReference type="ARBA" id="ARBA00022723"/>
    </source>
</evidence>
<dbReference type="GO" id="GO:0046872">
    <property type="term" value="F:metal ion binding"/>
    <property type="evidence" value="ECO:0007669"/>
    <property type="project" value="UniProtKB-KW"/>
</dbReference>
<keyword evidence="6" id="KW-1185">Reference proteome</keyword>
<dbReference type="PROSITE" id="PS51891">
    <property type="entry name" value="CENP_V_GFA"/>
    <property type="match status" value="2"/>
</dbReference>